<dbReference type="Proteomes" id="UP000642938">
    <property type="component" value="Unassembled WGS sequence"/>
</dbReference>
<reference evidence="1" key="4">
    <citation type="submission" date="2024-05" db="EMBL/GenBank/DDBJ databases">
        <authorList>
            <person name="Sun Q."/>
            <person name="Zhou Y."/>
        </authorList>
    </citation>
    <scope>NUCLEOTIDE SEQUENCE</scope>
    <source>
        <strain evidence="1">CGMCC 1.15287</strain>
    </source>
</reference>
<comment type="caution">
    <text evidence="2">The sequence shown here is derived from an EMBL/GenBank/DDBJ whole genome shotgun (WGS) entry which is preliminary data.</text>
</comment>
<evidence type="ECO:0000313" key="3">
    <source>
        <dbReference type="Proteomes" id="UP000532273"/>
    </source>
</evidence>
<name>A0A7W6KDI1_9SPHI</name>
<evidence type="ECO:0000313" key="1">
    <source>
        <dbReference type="EMBL" id="GGH13256.1"/>
    </source>
</evidence>
<evidence type="ECO:0000313" key="4">
    <source>
        <dbReference type="Proteomes" id="UP000642938"/>
    </source>
</evidence>
<proteinExistence type="predicted"/>
<sequence length="223" mass="25750">MKNKLAFLFLISLPLAFCEQIKAQIVQDIAGRPLIPNKYAEIKGDIYFNENWSKGYVISADGKKNNTYFLKYDEIEDVPVYLSKEEAYTFVDRIIEFSLIDDSGIAVIFRNGFKPSSKTTEQSYFQVIYDGDIKLLKKNIKNIIEDREYNSATTVKKITTSPLYFLIDYSQNIIQIKRDTKSILGVLGKNEAVSNYMKENKLDLKKDPDLIKLLTFYSTIIKK</sequence>
<reference evidence="2 3" key="3">
    <citation type="submission" date="2020-08" db="EMBL/GenBank/DDBJ databases">
        <title>Genomic Encyclopedia of Type Strains, Phase IV (KMG-IV): sequencing the most valuable type-strain genomes for metagenomic binning, comparative biology and taxonomic classification.</title>
        <authorList>
            <person name="Goeker M."/>
        </authorList>
    </citation>
    <scope>NUCLEOTIDE SEQUENCE [LARGE SCALE GENOMIC DNA]</scope>
    <source>
        <strain evidence="2 3">DSM 100774</strain>
    </source>
</reference>
<dbReference type="EMBL" id="BMHZ01000003">
    <property type="protein sequence ID" value="GGH13256.1"/>
    <property type="molecule type" value="Genomic_DNA"/>
</dbReference>
<accession>A0A7W6KDI1</accession>
<dbReference type="Proteomes" id="UP000532273">
    <property type="component" value="Unassembled WGS sequence"/>
</dbReference>
<protein>
    <submittedName>
        <fullName evidence="2">Uncharacterized protein</fullName>
    </submittedName>
</protein>
<gene>
    <name evidence="1" type="ORF">GCM10007422_33760</name>
    <name evidence="2" type="ORF">GGQ60_003626</name>
</gene>
<dbReference type="RefSeq" id="WP_183766767.1">
    <property type="nucleotide sequence ID" value="NZ_BMHZ01000003.1"/>
</dbReference>
<organism evidence="2 3">
    <name type="scientific">Pedobacter zeae</name>
    <dbReference type="NCBI Taxonomy" id="1737356"/>
    <lineage>
        <taxon>Bacteria</taxon>
        <taxon>Pseudomonadati</taxon>
        <taxon>Bacteroidota</taxon>
        <taxon>Sphingobacteriia</taxon>
        <taxon>Sphingobacteriales</taxon>
        <taxon>Sphingobacteriaceae</taxon>
        <taxon>Pedobacter</taxon>
    </lineage>
</organism>
<reference evidence="1" key="1">
    <citation type="journal article" date="2014" name="Int. J. Syst. Evol. Microbiol.">
        <title>Complete genome of a new Firmicutes species belonging to the dominant human colonic microbiota ('Ruminococcus bicirculans') reveals two chromosomes and a selective capacity to utilize plant glucans.</title>
        <authorList>
            <consortium name="NISC Comparative Sequencing Program"/>
            <person name="Wegmann U."/>
            <person name="Louis P."/>
            <person name="Goesmann A."/>
            <person name="Henrissat B."/>
            <person name="Duncan S.H."/>
            <person name="Flint H.J."/>
        </authorList>
    </citation>
    <scope>NUCLEOTIDE SEQUENCE</scope>
    <source>
        <strain evidence="1">CGMCC 1.15287</strain>
    </source>
</reference>
<reference evidence="4" key="2">
    <citation type="journal article" date="2019" name="Int. J. Syst. Evol. Microbiol.">
        <title>The Global Catalogue of Microorganisms (GCM) 10K type strain sequencing project: providing services to taxonomists for standard genome sequencing and annotation.</title>
        <authorList>
            <consortium name="The Broad Institute Genomics Platform"/>
            <consortium name="The Broad Institute Genome Sequencing Center for Infectious Disease"/>
            <person name="Wu L."/>
            <person name="Ma J."/>
        </authorList>
    </citation>
    <scope>NUCLEOTIDE SEQUENCE [LARGE SCALE GENOMIC DNA]</scope>
    <source>
        <strain evidence="4">CGMCC 1.15287</strain>
    </source>
</reference>
<keyword evidence="4" id="KW-1185">Reference proteome</keyword>
<dbReference type="EMBL" id="JACIEF010000003">
    <property type="protein sequence ID" value="MBB4109617.1"/>
    <property type="molecule type" value="Genomic_DNA"/>
</dbReference>
<evidence type="ECO:0000313" key="2">
    <source>
        <dbReference type="EMBL" id="MBB4109617.1"/>
    </source>
</evidence>
<dbReference type="AlphaFoldDB" id="A0A7W6KDI1"/>